<feature type="transmembrane region" description="Helical" evidence="4">
    <location>
        <begin position="20"/>
        <end position="38"/>
    </location>
</feature>
<dbReference type="PANTHER" id="PTHR24421">
    <property type="entry name" value="NITRATE/NITRITE SENSOR PROTEIN NARX-RELATED"/>
    <property type="match status" value="1"/>
</dbReference>
<feature type="transmembrane region" description="Helical" evidence="4">
    <location>
        <begin position="44"/>
        <end position="67"/>
    </location>
</feature>
<comment type="caution">
    <text evidence="6">The sequence shown here is derived from an EMBL/GenBank/DDBJ whole genome shotgun (WGS) entry which is preliminary data.</text>
</comment>
<evidence type="ECO:0000256" key="3">
    <source>
        <dbReference type="ARBA" id="ARBA00023012"/>
    </source>
</evidence>
<dbReference type="Pfam" id="PF07730">
    <property type="entry name" value="HisKA_3"/>
    <property type="match status" value="1"/>
</dbReference>
<protein>
    <submittedName>
        <fullName evidence="6">Histidine kinase</fullName>
    </submittedName>
</protein>
<evidence type="ECO:0000259" key="5">
    <source>
        <dbReference type="Pfam" id="PF07730"/>
    </source>
</evidence>
<keyword evidence="1" id="KW-0808">Transferase</keyword>
<keyword evidence="2 6" id="KW-0418">Kinase</keyword>
<feature type="transmembrane region" description="Helical" evidence="4">
    <location>
        <begin position="79"/>
        <end position="99"/>
    </location>
</feature>
<dbReference type="CDD" id="cd16917">
    <property type="entry name" value="HATPase_UhpB-NarQ-NarX-like"/>
    <property type="match status" value="1"/>
</dbReference>
<dbReference type="InterPro" id="IPR050482">
    <property type="entry name" value="Sensor_HK_TwoCompSys"/>
</dbReference>
<feature type="transmembrane region" description="Helical" evidence="4">
    <location>
        <begin position="129"/>
        <end position="151"/>
    </location>
</feature>
<dbReference type="InterPro" id="IPR011712">
    <property type="entry name" value="Sig_transdc_His_kin_sub3_dim/P"/>
</dbReference>
<dbReference type="InterPro" id="IPR036890">
    <property type="entry name" value="HATPase_C_sf"/>
</dbReference>
<evidence type="ECO:0000256" key="4">
    <source>
        <dbReference type="SAM" id="Phobius"/>
    </source>
</evidence>
<keyword evidence="4" id="KW-0472">Membrane</keyword>
<keyword evidence="3" id="KW-0902">Two-component regulatory system</keyword>
<evidence type="ECO:0000256" key="2">
    <source>
        <dbReference type="ARBA" id="ARBA00022777"/>
    </source>
</evidence>
<keyword evidence="4" id="KW-1133">Transmembrane helix</keyword>
<evidence type="ECO:0000256" key="1">
    <source>
        <dbReference type="ARBA" id="ARBA00022679"/>
    </source>
</evidence>
<reference evidence="7" key="1">
    <citation type="journal article" date="2019" name="Int. J. Syst. Evol. Microbiol.">
        <title>The Global Catalogue of Microorganisms (GCM) 10K type strain sequencing project: providing services to taxonomists for standard genome sequencing and annotation.</title>
        <authorList>
            <consortium name="The Broad Institute Genomics Platform"/>
            <consortium name="The Broad Institute Genome Sequencing Center for Infectious Disease"/>
            <person name="Wu L."/>
            <person name="Ma J."/>
        </authorList>
    </citation>
    <scope>NUCLEOTIDE SEQUENCE [LARGE SCALE GENOMIC DNA]</scope>
    <source>
        <strain evidence="7">JCM 16929</strain>
    </source>
</reference>
<dbReference type="SUPFAM" id="SSF55874">
    <property type="entry name" value="ATPase domain of HSP90 chaperone/DNA topoisomerase II/histidine kinase"/>
    <property type="match status" value="1"/>
</dbReference>
<name>A0ABP7AB62_9ACTN</name>
<feature type="domain" description="Signal transduction histidine kinase subgroup 3 dimerisation and phosphoacceptor" evidence="5">
    <location>
        <begin position="202"/>
        <end position="270"/>
    </location>
</feature>
<feature type="transmembrane region" description="Helical" evidence="4">
    <location>
        <begin position="105"/>
        <end position="122"/>
    </location>
</feature>
<keyword evidence="4" id="KW-0812">Transmembrane</keyword>
<keyword evidence="7" id="KW-1185">Reference proteome</keyword>
<evidence type="ECO:0000313" key="6">
    <source>
        <dbReference type="EMBL" id="GAA3628705.1"/>
    </source>
</evidence>
<dbReference type="Gene3D" id="3.30.565.10">
    <property type="entry name" value="Histidine kinase-like ATPase, C-terminal domain"/>
    <property type="match status" value="1"/>
</dbReference>
<evidence type="ECO:0000313" key="7">
    <source>
        <dbReference type="Proteomes" id="UP001501490"/>
    </source>
</evidence>
<sequence length="398" mass="42035">MTSSAGLQANTRRFELYVRISMYVLLAFEPLLVIGAFVPSGNVIPIVLAVVQTVANIFVCRWALTTVRDGVRFGRRDRICLVAWTVLTLGMLVVVVTGLAVDETGLASALVAPVGSAVAAIAPALRARWVLIASLGAAALTGVVALAIGFVDGLTALGLGIGLSISMLFLGFTFWLSGWMLKVVWELDDARTRAADLAIAEERLRIARDLHDLYGRTLATVAVKSELAAELIRRGRPEAAADEIAAVRVIADQSGREMRQLVQGYREADLSAELAGARALLDSAGIRCVVHGAPPAGLPPETASALGWMLRESVTNVIRHSTATECFIGVAAGADLTLTVTNDKAGVADEVSRGSGLIGMGERLAAVGGRIRYWRSADRFSVEAVIPVRQPAASGSVR</sequence>
<feature type="transmembrane region" description="Helical" evidence="4">
    <location>
        <begin position="157"/>
        <end position="181"/>
    </location>
</feature>
<dbReference type="Proteomes" id="UP001501490">
    <property type="component" value="Unassembled WGS sequence"/>
</dbReference>
<proteinExistence type="predicted"/>
<dbReference type="Gene3D" id="1.20.5.1930">
    <property type="match status" value="1"/>
</dbReference>
<dbReference type="GO" id="GO:0016301">
    <property type="term" value="F:kinase activity"/>
    <property type="evidence" value="ECO:0007669"/>
    <property type="project" value="UniProtKB-KW"/>
</dbReference>
<dbReference type="PANTHER" id="PTHR24421:SF63">
    <property type="entry name" value="SENSOR HISTIDINE KINASE DESK"/>
    <property type="match status" value="1"/>
</dbReference>
<organism evidence="6 7">
    <name type="scientific">Microlunatus ginsengisoli</name>
    <dbReference type="NCBI Taxonomy" id="363863"/>
    <lineage>
        <taxon>Bacteria</taxon>
        <taxon>Bacillati</taxon>
        <taxon>Actinomycetota</taxon>
        <taxon>Actinomycetes</taxon>
        <taxon>Propionibacteriales</taxon>
        <taxon>Propionibacteriaceae</taxon>
        <taxon>Microlunatus</taxon>
    </lineage>
</organism>
<dbReference type="EMBL" id="BAABAB010000022">
    <property type="protein sequence ID" value="GAA3628705.1"/>
    <property type="molecule type" value="Genomic_DNA"/>
</dbReference>
<accession>A0ABP7AB62</accession>
<dbReference type="RefSeq" id="WP_344806648.1">
    <property type="nucleotide sequence ID" value="NZ_BAABAB010000022.1"/>
</dbReference>
<gene>
    <name evidence="6" type="ORF">GCM10022236_33840</name>
</gene>